<reference evidence="2" key="1">
    <citation type="submission" date="2021-03" db="EMBL/GenBank/DDBJ databases">
        <authorList>
            <person name="Tagirdzhanova G."/>
        </authorList>
    </citation>
    <scope>NUCLEOTIDE SEQUENCE</scope>
</reference>
<dbReference type="AlphaFoldDB" id="A0A8H3EIE7"/>
<evidence type="ECO:0000259" key="1">
    <source>
        <dbReference type="Pfam" id="PF01738"/>
    </source>
</evidence>
<evidence type="ECO:0000313" key="3">
    <source>
        <dbReference type="Proteomes" id="UP000664521"/>
    </source>
</evidence>
<comment type="caution">
    <text evidence="2">The sequence shown here is derived from an EMBL/GenBank/DDBJ whole genome shotgun (WGS) entry which is preliminary data.</text>
</comment>
<dbReference type="PANTHER" id="PTHR17630:SF105">
    <property type="entry name" value="DIENELACTONE HYDROLASE FAMILY PROTEIN (AFU_ORTHOLOGUE AFUA_4G08790)"/>
    <property type="match status" value="1"/>
</dbReference>
<proteinExistence type="predicted"/>
<name>A0A8H3EIE7_9LECA</name>
<sequence length="297" mass="31976">MSSCCLSGAIHEGSPTGRVDTLGGLQTYIAEPKTGSKEKSIIFISDIFGWEFPNTRLLADEYAKEGFYVYLPDFHEGDSLHIDFLQNVEPPLKKQESLTVVEKAKNAAVVPATLGPWLLAHREAVSKPLIDGFVNTVRNTPGTNKIGAIGFCWGGRYAILQTHGQSKDGSGSDVGGVDAAVGAFFEPFSSSQVTATLTLTSVPACHPSLVAIPGDFDPITKPLSLAVGTKDSLLDMGSIGKIQDLLAKKTDIPHEVQIYDDQVHGFALRSDWSSEKDKKAMDDAQKQGLAWFSKHLA</sequence>
<keyword evidence="3" id="KW-1185">Reference proteome</keyword>
<dbReference type="Pfam" id="PF01738">
    <property type="entry name" value="DLH"/>
    <property type="match status" value="1"/>
</dbReference>
<protein>
    <recommendedName>
        <fullName evidence="1">Dienelactone hydrolase domain-containing protein</fullName>
    </recommendedName>
</protein>
<dbReference type="PANTHER" id="PTHR17630">
    <property type="entry name" value="DIENELACTONE HYDROLASE"/>
    <property type="match status" value="1"/>
</dbReference>
<evidence type="ECO:0000313" key="2">
    <source>
        <dbReference type="EMBL" id="CAF9906180.1"/>
    </source>
</evidence>
<dbReference type="InterPro" id="IPR029058">
    <property type="entry name" value="AB_hydrolase_fold"/>
</dbReference>
<organism evidence="2 3">
    <name type="scientific">Heterodermia speciosa</name>
    <dbReference type="NCBI Taxonomy" id="116794"/>
    <lineage>
        <taxon>Eukaryota</taxon>
        <taxon>Fungi</taxon>
        <taxon>Dikarya</taxon>
        <taxon>Ascomycota</taxon>
        <taxon>Pezizomycotina</taxon>
        <taxon>Lecanoromycetes</taxon>
        <taxon>OSLEUM clade</taxon>
        <taxon>Lecanoromycetidae</taxon>
        <taxon>Caliciales</taxon>
        <taxon>Physciaceae</taxon>
        <taxon>Heterodermia</taxon>
    </lineage>
</organism>
<dbReference type="Proteomes" id="UP000664521">
    <property type="component" value="Unassembled WGS sequence"/>
</dbReference>
<dbReference type="Gene3D" id="3.40.50.1820">
    <property type="entry name" value="alpha/beta hydrolase"/>
    <property type="match status" value="1"/>
</dbReference>
<accession>A0A8H3EIE7</accession>
<gene>
    <name evidence="2" type="ORF">HETSPECPRED_006094</name>
</gene>
<dbReference type="OrthoDB" id="17560at2759"/>
<dbReference type="SUPFAM" id="SSF53474">
    <property type="entry name" value="alpha/beta-Hydrolases"/>
    <property type="match status" value="1"/>
</dbReference>
<dbReference type="InterPro" id="IPR002925">
    <property type="entry name" value="Dienelactn_hydro"/>
</dbReference>
<feature type="domain" description="Dienelactone hydrolase" evidence="1">
    <location>
        <begin position="26"/>
        <end position="295"/>
    </location>
</feature>
<dbReference type="EMBL" id="CAJPDS010000004">
    <property type="protein sequence ID" value="CAF9906180.1"/>
    <property type="molecule type" value="Genomic_DNA"/>
</dbReference>
<dbReference type="GO" id="GO:0016787">
    <property type="term" value="F:hydrolase activity"/>
    <property type="evidence" value="ECO:0007669"/>
    <property type="project" value="InterPro"/>
</dbReference>